<name>A0A192B0Z6_9BURK</name>
<keyword evidence="1" id="KW-0614">Plasmid</keyword>
<dbReference type="InterPro" id="IPR014942">
    <property type="entry name" value="AbiEii"/>
</dbReference>
<dbReference type="Pfam" id="PF08843">
    <property type="entry name" value="AbiEii"/>
    <property type="match status" value="1"/>
</dbReference>
<keyword evidence="2" id="KW-1185">Reference proteome</keyword>
<dbReference type="EMBL" id="CP011518">
    <property type="protein sequence ID" value="ANJ86793.1"/>
    <property type="molecule type" value="Genomic_DNA"/>
</dbReference>
<dbReference type="Proteomes" id="UP000035050">
    <property type="component" value="Plasmid pPO70-1"/>
</dbReference>
<gene>
    <name evidence="1" type="ORF">MB84_31515</name>
</gene>
<geneLocation type="plasmid" evidence="1 2">
    <name>pPO70-1</name>
</geneLocation>
<dbReference type="KEGG" id="pox:MB84_31515"/>
<dbReference type="AlphaFoldDB" id="A0A192B0Z6"/>
<organism evidence="1 2">
    <name type="scientific">Pandoraea oxalativorans</name>
    <dbReference type="NCBI Taxonomy" id="573737"/>
    <lineage>
        <taxon>Bacteria</taxon>
        <taxon>Pseudomonadati</taxon>
        <taxon>Pseudomonadota</taxon>
        <taxon>Betaproteobacteria</taxon>
        <taxon>Burkholderiales</taxon>
        <taxon>Burkholderiaceae</taxon>
        <taxon>Pandoraea</taxon>
    </lineage>
</organism>
<reference evidence="1" key="1">
    <citation type="submission" date="2016-06" db="EMBL/GenBank/DDBJ databases">
        <title>Pandoraea oxalativorans DSM 23570 Genome Sequencing.</title>
        <authorList>
            <person name="Ee R."/>
            <person name="Lim Y.-L."/>
            <person name="Yong D."/>
            <person name="Yin W.-F."/>
            <person name="Chan K.-G."/>
        </authorList>
    </citation>
    <scope>NUCLEOTIDE SEQUENCE</scope>
    <source>
        <strain evidence="1">DSM 23570</strain>
        <plasmid evidence="1">pPO70-1</plasmid>
    </source>
</reference>
<evidence type="ECO:0000313" key="2">
    <source>
        <dbReference type="Proteomes" id="UP000035050"/>
    </source>
</evidence>
<sequence>MSCVAVEETLAEKVLSFLRQFAEHRAGKRNDGDNALVRHLYDVGCVVKEEQAVAHRAAAHFNDSVALDPGEFTRHKAFWENPAACMSAAPQTMGNDKQTAEEYETKLIALIHGSDKPPTFAEALGVFRDVARKRLNTIPRAHA</sequence>
<proteinExistence type="predicted"/>
<accession>A0A192B0Z6</accession>
<evidence type="ECO:0000313" key="1">
    <source>
        <dbReference type="EMBL" id="ANJ86793.1"/>
    </source>
</evidence>
<protein>
    <submittedName>
        <fullName evidence="1">Uncharacterized protein</fullName>
    </submittedName>
</protein>